<dbReference type="InterPro" id="IPR036388">
    <property type="entry name" value="WH-like_DNA-bd_sf"/>
</dbReference>
<dbReference type="SUPFAM" id="SSF52172">
    <property type="entry name" value="CheY-like"/>
    <property type="match status" value="1"/>
</dbReference>
<feature type="domain" description="Response regulatory" evidence="4">
    <location>
        <begin position="3"/>
        <end position="117"/>
    </location>
</feature>
<name>A0ABQ4CDY3_9ACTN</name>
<dbReference type="EMBL" id="BONC01000083">
    <property type="protein sequence ID" value="GIF60981.1"/>
    <property type="molecule type" value="Genomic_DNA"/>
</dbReference>
<keyword evidence="7" id="KW-1185">Reference proteome</keyword>
<reference evidence="6 7" key="1">
    <citation type="submission" date="2021-01" db="EMBL/GenBank/DDBJ databases">
        <title>Whole genome shotgun sequence of Asanoa iriomotensis NBRC 100142.</title>
        <authorList>
            <person name="Komaki H."/>
            <person name="Tamura T."/>
        </authorList>
    </citation>
    <scope>NUCLEOTIDE SEQUENCE [LARGE SCALE GENOMIC DNA]</scope>
    <source>
        <strain evidence="6 7">NBRC 100142</strain>
    </source>
</reference>
<sequence length="223" mass="24873">MTRILIAEDDPLIASFLERGLRAQGWTTTHVAGGEQAEQFGLTDEFDLLILDIGLAGRSGLDVLRHLRPHGSRLPVLVLTGRYLAHDVVTCLDAGADDYLIKPFRFEELLARARARLRGPGREASYLLAAGPITLDLRSRRATVRDSTVELTSREFTLLEILVRHPDHVLSREQLLSQAWGYSFDPSTNIVNVYISALRKKLGDGVIETVRGFGYRLRVADRA</sequence>
<evidence type="ECO:0000256" key="1">
    <source>
        <dbReference type="ARBA" id="ARBA00023125"/>
    </source>
</evidence>
<dbReference type="Gene3D" id="1.10.10.10">
    <property type="entry name" value="Winged helix-like DNA-binding domain superfamily/Winged helix DNA-binding domain"/>
    <property type="match status" value="1"/>
</dbReference>
<evidence type="ECO:0000259" key="4">
    <source>
        <dbReference type="PROSITE" id="PS50110"/>
    </source>
</evidence>
<dbReference type="SMART" id="SM00448">
    <property type="entry name" value="REC"/>
    <property type="match status" value="1"/>
</dbReference>
<evidence type="ECO:0000313" key="6">
    <source>
        <dbReference type="EMBL" id="GIF60981.1"/>
    </source>
</evidence>
<gene>
    <name evidence="6" type="ORF">Air01nite_70760</name>
</gene>
<evidence type="ECO:0000259" key="5">
    <source>
        <dbReference type="PROSITE" id="PS51755"/>
    </source>
</evidence>
<dbReference type="Gene3D" id="3.40.50.2300">
    <property type="match status" value="1"/>
</dbReference>
<feature type="modified residue" description="4-aspartylphosphate" evidence="2">
    <location>
        <position position="52"/>
    </location>
</feature>
<dbReference type="InterPro" id="IPR001789">
    <property type="entry name" value="Sig_transdc_resp-reg_receiver"/>
</dbReference>
<accession>A0ABQ4CDY3</accession>
<dbReference type="CDD" id="cd00383">
    <property type="entry name" value="trans_reg_C"/>
    <property type="match status" value="1"/>
</dbReference>
<dbReference type="InterPro" id="IPR039420">
    <property type="entry name" value="WalR-like"/>
</dbReference>
<dbReference type="InterPro" id="IPR011006">
    <property type="entry name" value="CheY-like_superfamily"/>
</dbReference>
<dbReference type="SMART" id="SM00862">
    <property type="entry name" value="Trans_reg_C"/>
    <property type="match status" value="1"/>
</dbReference>
<dbReference type="Gene3D" id="6.10.250.690">
    <property type="match status" value="1"/>
</dbReference>
<keyword evidence="2" id="KW-0597">Phosphoprotein</keyword>
<dbReference type="PANTHER" id="PTHR48111">
    <property type="entry name" value="REGULATOR OF RPOS"/>
    <property type="match status" value="1"/>
</dbReference>
<dbReference type="PROSITE" id="PS51755">
    <property type="entry name" value="OMPR_PHOB"/>
    <property type="match status" value="1"/>
</dbReference>
<keyword evidence="1 3" id="KW-0238">DNA-binding</keyword>
<dbReference type="Proteomes" id="UP000624325">
    <property type="component" value="Unassembled WGS sequence"/>
</dbReference>
<proteinExistence type="predicted"/>
<dbReference type="PROSITE" id="PS50110">
    <property type="entry name" value="RESPONSE_REGULATORY"/>
    <property type="match status" value="1"/>
</dbReference>
<evidence type="ECO:0000256" key="2">
    <source>
        <dbReference type="PROSITE-ProRule" id="PRU00169"/>
    </source>
</evidence>
<dbReference type="InterPro" id="IPR001867">
    <property type="entry name" value="OmpR/PhoB-type_DNA-bd"/>
</dbReference>
<protein>
    <submittedName>
        <fullName evidence="6">DNA-binding response regulator</fullName>
    </submittedName>
</protein>
<evidence type="ECO:0000313" key="7">
    <source>
        <dbReference type="Proteomes" id="UP000624325"/>
    </source>
</evidence>
<dbReference type="GO" id="GO:0003677">
    <property type="term" value="F:DNA binding"/>
    <property type="evidence" value="ECO:0007669"/>
    <property type="project" value="UniProtKB-KW"/>
</dbReference>
<organism evidence="6 7">
    <name type="scientific">Asanoa iriomotensis</name>
    <dbReference type="NCBI Taxonomy" id="234613"/>
    <lineage>
        <taxon>Bacteria</taxon>
        <taxon>Bacillati</taxon>
        <taxon>Actinomycetota</taxon>
        <taxon>Actinomycetes</taxon>
        <taxon>Micromonosporales</taxon>
        <taxon>Micromonosporaceae</taxon>
        <taxon>Asanoa</taxon>
    </lineage>
</organism>
<feature type="DNA-binding region" description="OmpR/PhoB-type" evidence="3">
    <location>
        <begin position="125"/>
        <end position="219"/>
    </location>
</feature>
<comment type="caution">
    <text evidence="6">The sequence shown here is derived from an EMBL/GenBank/DDBJ whole genome shotgun (WGS) entry which is preliminary data.</text>
</comment>
<evidence type="ECO:0000256" key="3">
    <source>
        <dbReference type="PROSITE-ProRule" id="PRU01091"/>
    </source>
</evidence>
<dbReference type="RefSeq" id="WP_203707797.1">
    <property type="nucleotide sequence ID" value="NZ_BAAALU010000043.1"/>
</dbReference>
<dbReference type="Pfam" id="PF00072">
    <property type="entry name" value="Response_reg"/>
    <property type="match status" value="1"/>
</dbReference>
<dbReference type="Pfam" id="PF00486">
    <property type="entry name" value="Trans_reg_C"/>
    <property type="match status" value="1"/>
</dbReference>
<feature type="domain" description="OmpR/PhoB-type" evidence="5">
    <location>
        <begin position="125"/>
        <end position="219"/>
    </location>
</feature>
<dbReference type="PANTHER" id="PTHR48111:SF38">
    <property type="entry name" value="TWO-COMPONENT RESPONSE REGULATOR"/>
    <property type="match status" value="1"/>
</dbReference>